<dbReference type="Gene3D" id="3.30.1370.10">
    <property type="entry name" value="K Homology domain, type 1"/>
    <property type="match status" value="3"/>
</dbReference>
<keyword evidence="2" id="KW-0694">RNA-binding</keyword>
<evidence type="ECO:0000313" key="4">
    <source>
        <dbReference type="EMBL" id="KAK9761701.1"/>
    </source>
</evidence>
<feature type="domain" description="K Homology" evidence="3">
    <location>
        <begin position="195"/>
        <end position="262"/>
    </location>
</feature>
<feature type="domain" description="K Homology" evidence="3">
    <location>
        <begin position="104"/>
        <end position="190"/>
    </location>
</feature>
<name>A0ABR2WJS1_9FUNG</name>
<dbReference type="InterPro" id="IPR004088">
    <property type="entry name" value="KH_dom_type_1"/>
</dbReference>
<proteinExistence type="predicted"/>
<dbReference type="Pfam" id="PF00013">
    <property type="entry name" value="KH_1"/>
    <property type="match status" value="2"/>
</dbReference>
<accession>A0ABR2WJS1</accession>
<reference evidence="4 5" key="1">
    <citation type="submission" date="2023-04" db="EMBL/GenBank/DDBJ databases">
        <title>Genome of Basidiobolus ranarum AG-B5.</title>
        <authorList>
            <person name="Stajich J.E."/>
            <person name="Carter-House D."/>
            <person name="Gryganskyi A."/>
        </authorList>
    </citation>
    <scope>NUCLEOTIDE SEQUENCE [LARGE SCALE GENOMIC DNA]</scope>
    <source>
        <strain evidence="4 5">AG-B5</strain>
    </source>
</reference>
<dbReference type="InterPro" id="IPR004087">
    <property type="entry name" value="KH_dom"/>
</dbReference>
<evidence type="ECO:0000259" key="3">
    <source>
        <dbReference type="SMART" id="SM00322"/>
    </source>
</evidence>
<dbReference type="CDD" id="cd02394">
    <property type="entry name" value="KH-I_Vigilin_rpt6"/>
    <property type="match status" value="1"/>
</dbReference>
<dbReference type="PROSITE" id="PS50084">
    <property type="entry name" value="KH_TYPE_1"/>
    <property type="match status" value="2"/>
</dbReference>
<dbReference type="Proteomes" id="UP001479436">
    <property type="component" value="Unassembled WGS sequence"/>
</dbReference>
<keyword evidence="5" id="KW-1185">Reference proteome</keyword>
<evidence type="ECO:0000256" key="2">
    <source>
        <dbReference type="PROSITE-ProRule" id="PRU00117"/>
    </source>
</evidence>
<dbReference type="EMBL" id="JASJQH010001257">
    <property type="protein sequence ID" value="KAK9761701.1"/>
    <property type="molecule type" value="Genomic_DNA"/>
</dbReference>
<dbReference type="SUPFAM" id="SSF54791">
    <property type="entry name" value="Eukaryotic type KH-domain (KH-domain type I)"/>
    <property type="match status" value="2"/>
</dbReference>
<evidence type="ECO:0000313" key="5">
    <source>
        <dbReference type="Proteomes" id="UP001479436"/>
    </source>
</evidence>
<organism evidence="4 5">
    <name type="scientific">Basidiobolus ranarum</name>
    <dbReference type="NCBI Taxonomy" id="34480"/>
    <lineage>
        <taxon>Eukaryota</taxon>
        <taxon>Fungi</taxon>
        <taxon>Fungi incertae sedis</taxon>
        <taxon>Zoopagomycota</taxon>
        <taxon>Entomophthoromycotina</taxon>
        <taxon>Basidiobolomycetes</taxon>
        <taxon>Basidiobolales</taxon>
        <taxon>Basidiobolaceae</taxon>
        <taxon>Basidiobolus</taxon>
    </lineage>
</organism>
<feature type="domain" description="K Homology" evidence="3">
    <location>
        <begin position="27"/>
        <end position="103"/>
    </location>
</feature>
<comment type="caution">
    <text evidence="4">The sequence shown here is derived from an EMBL/GenBank/DDBJ whole genome shotgun (WGS) entry which is preliminary data.</text>
</comment>
<sequence length="269" mass="30201">MLHLGEELSASLEVKALLAKLAIDLNDKTTISFSVPASQYPNIIGRGGSVLKELQARYEVDIQMPNSRRNGNREQLDSDDQVRITGKYENCEKAKAEILSKLRIERQINIPAKHQSALIDRGITLRRLRGEFNVHVDLPPLGSAGQFKRIDDDEENTGKRQEPTGEVVWTLKGEEKNIDEAEKYLLGLLEEALKNSQTLLVKVHPSLHRYVIGRGGATIRRIRNQTGCQIDVPKNREDENVVLTGSQIGVEQARDMILEVVENSGDFEE</sequence>
<keyword evidence="1" id="KW-0677">Repeat</keyword>
<evidence type="ECO:0000256" key="1">
    <source>
        <dbReference type="ARBA" id="ARBA00022737"/>
    </source>
</evidence>
<gene>
    <name evidence="4" type="ORF">K7432_013188</name>
</gene>
<dbReference type="InterPro" id="IPR036612">
    <property type="entry name" value="KH_dom_type_1_sf"/>
</dbReference>
<protein>
    <recommendedName>
        <fullName evidence="3">K Homology domain-containing protein</fullName>
    </recommendedName>
</protein>
<dbReference type="PANTHER" id="PTHR10288">
    <property type="entry name" value="KH DOMAIN CONTAINING RNA BINDING PROTEIN"/>
    <property type="match status" value="1"/>
</dbReference>
<dbReference type="SMART" id="SM00322">
    <property type="entry name" value="KH"/>
    <property type="match status" value="3"/>
</dbReference>